<dbReference type="RefSeq" id="WP_200587943.1">
    <property type="nucleotide sequence ID" value="NZ_JAEHFY010000028.1"/>
</dbReference>
<organism evidence="3 4">
    <name type="scientific">Pedobacter segetis</name>
    <dbReference type="NCBI Taxonomy" id="2793069"/>
    <lineage>
        <taxon>Bacteria</taxon>
        <taxon>Pseudomonadati</taxon>
        <taxon>Bacteroidota</taxon>
        <taxon>Sphingobacteriia</taxon>
        <taxon>Sphingobacteriales</taxon>
        <taxon>Sphingobacteriaceae</taxon>
        <taxon>Pedobacter</taxon>
    </lineage>
</organism>
<name>A0ABS1BN80_9SPHI</name>
<keyword evidence="2" id="KW-0732">Signal</keyword>
<gene>
    <name evidence="3" type="ORF">I5M32_15400</name>
</gene>
<keyword evidence="1" id="KW-0812">Transmembrane</keyword>
<keyword evidence="1" id="KW-0472">Membrane</keyword>
<dbReference type="SUPFAM" id="SSF46894">
    <property type="entry name" value="C-terminal effector domain of the bipartite response regulators"/>
    <property type="match status" value="1"/>
</dbReference>
<protein>
    <submittedName>
        <fullName evidence="3">Tetratricopeptide repeat protein</fullName>
    </submittedName>
</protein>
<dbReference type="Proteomes" id="UP000660024">
    <property type="component" value="Unassembled WGS sequence"/>
</dbReference>
<feature type="transmembrane region" description="Helical" evidence="1">
    <location>
        <begin position="400"/>
        <end position="420"/>
    </location>
</feature>
<feature type="chain" id="PRO_5047250203" evidence="2">
    <location>
        <begin position="24"/>
        <end position="571"/>
    </location>
</feature>
<keyword evidence="4" id="KW-1185">Reference proteome</keyword>
<feature type="signal peptide" evidence="2">
    <location>
        <begin position="1"/>
        <end position="23"/>
    </location>
</feature>
<dbReference type="EMBL" id="JAEHFY010000028">
    <property type="protein sequence ID" value="MBK0384352.1"/>
    <property type="molecule type" value="Genomic_DNA"/>
</dbReference>
<comment type="caution">
    <text evidence="3">The sequence shown here is derived from an EMBL/GenBank/DDBJ whole genome shotgun (WGS) entry which is preliminary data.</text>
</comment>
<keyword evidence="1" id="KW-1133">Transmembrane helix</keyword>
<evidence type="ECO:0000256" key="2">
    <source>
        <dbReference type="SAM" id="SignalP"/>
    </source>
</evidence>
<dbReference type="InterPro" id="IPR011990">
    <property type="entry name" value="TPR-like_helical_dom_sf"/>
</dbReference>
<evidence type="ECO:0000313" key="3">
    <source>
        <dbReference type="EMBL" id="MBK0384352.1"/>
    </source>
</evidence>
<evidence type="ECO:0000313" key="4">
    <source>
        <dbReference type="Proteomes" id="UP000660024"/>
    </source>
</evidence>
<reference evidence="3 4" key="1">
    <citation type="submission" date="2020-12" db="EMBL/GenBank/DDBJ databases">
        <title>Bacterial novel species Pedobacter sp. SD-b isolated from soil.</title>
        <authorList>
            <person name="Jung H.-Y."/>
        </authorList>
    </citation>
    <scope>NUCLEOTIDE SEQUENCE [LARGE SCALE GENOMIC DNA]</scope>
    <source>
        <strain evidence="3 4">SD-b</strain>
    </source>
</reference>
<dbReference type="Gene3D" id="1.25.40.10">
    <property type="entry name" value="Tetratricopeptide repeat domain"/>
    <property type="match status" value="2"/>
</dbReference>
<dbReference type="InterPro" id="IPR016032">
    <property type="entry name" value="Sig_transdc_resp-reg_C-effctor"/>
</dbReference>
<sequence length="571" mass="67049">MSFQKIKIFLSLLIIFNTIPPQAAIIHNIDYTTLLNKTYGERAFQLWNIYDEIISANKHQPNLKELESFQSFCRKSNDKALNIESDLVEAVYLIEYHPNQKKQIFKLLNTVIADGKKNHIVQLQARALKTKANYYWSHLQQYELAFEFYQEELSLIQPLKFKDFPDKVLDLYHVGNSYYYFSDYKKAITYFRKTTEYKQGVHKTIDYYITQSYNSLSLSYQKINQLDSSDFYLNKLKVLKTKTSDKQWLGIIDGNLGYNLYLRKNYKAAEPLLKHDVKTALEYSDFGLASGSSMTLANIYLKQKENKKAIDWILKSREYVNKSGQYSRYQRLYPLLSKYYILIGDKQKADNFIDSALFVRDSMVKKFNALQLLRSQQKADIIKHNVDLKAANDKERLRTIQLNLILVFFIIAILIALYIYRLQKKKHALENLLNQQHLSEKEKEIHSAKQELDSFTKSIIEKNRIIASLDKQLKEDSGNTQLLNNLEELRRITIITEQNWEDFRVLFDQVNGGYIHQLKAEFPKITPAEVRFLALKKLNFSYNEMATALGISPQSVRTIAYRMRKKNIITS</sequence>
<evidence type="ECO:0000256" key="1">
    <source>
        <dbReference type="SAM" id="Phobius"/>
    </source>
</evidence>
<proteinExistence type="predicted"/>
<dbReference type="SUPFAM" id="SSF48452">
    <property type="entry name" value="TPR-like"/>
    <property type="match status" value="1"/>
</dbReference>
<accession>A0ABS1BN80</accession>